<feature type="domain" description="Helicase ATP-binding" evidence="5">
    <location>
        <begin position="12"/>
        <end position="387"/>
    </location>
</feature>
<evidence type="ECO:0000259" key="5">
    <source>
        <dbReference type="PROSITE" id="PS51193"/>
    </source>
</evidence>
<gene>
    <name evidence="6" type="ORF">NQ314_020059</name>
</gene>
<dbReference type="GO" id="GO:0005634">
    <property type="term" value="C:nucleus"/>
    <property type="evidence" value="ECO:0007669"/>
    <property type="project" value="TreeGrafter"/>
</dbReference>
<dbReference type="InterPro" id="IPR027417">
    <property type="entry name" value="P-loop_NTPase"/>
</dbReference>
<dbReference type="InterPro" id="IPR014013">
    <property type="entry name" value="Helic_SF1/SF2_ATP-bd_DinG/Rad3"/>
</dbReference>
<organism evidence="6 7">
    <name type="scientific">Rhamnusium bicolor</name>
    <dbReference type="NCBI Taxonomy" id="1586634"/>
    <lineage>
        <taxon>Eukaryota</taxon>
        <taxon>Metazoa</taxon>
        <taxon>Ecdysozoa</taxon>
        <taxon>Arthropoda</taxon>
        <taxon>Hexapoda</taxon>
        <taxon>Insecta</taxon>
        <taxon>Pterygota</taxon>
        <taxon>Neoptera</taxon>
        <taxon>Endopterygota</taxon>
        <taxon>Coleoptera</taxon>
        <taxon>Polyphaga</taxon>
        <taxon>Cucujiformia</taxon>
        <taxon>Chrysomeloidea</taxon>
        <taxon>Cerambycidae</taxon>
        <taxon>Lepturinae</taxon>
        <taxon>Rhagiini</taxon>
        <taxon>Rhamnusium</taxon>
    </lineage>
</organism>
<evidence type="ECO:0000256" key="1">
    <source>
        <dbReference type="ARBA" id="ARBA00022741"/>
    </source>
</evidence>
<keyword evidence="1" id="KW-0547">Nucleotide-binding</keyword>
<accession>A0AAV8WMU8</accession>
<sequence length="514" mass="59201">MMETVNENILQTPENFDFPFPPYEIQEKFMQNLYFVLENKKLGIFESPTGTKKISKLEQEKQQIAADSTDWLSSQSKEIELCRVLNLLKIQYGKINEYDKKLENLKKIAETKYDKKRKRFIKKENKNEDKLELIENENIDDEDILLEEVDINNEEEGVSDEEENEDKYQPVKIYICSRTHSQLSQFVGEIIKSPFGKNVRVASLASRQIYCINPEVSRLKSMALINEKCLDMQKKTNNQLKTDKDGKVMKKQKGNTCRCPYYKQTAIDELRDWALVEVQDVEDLVSSGKELSACPYYASRKAAEDAEVVLIPYNTLLHKATREANGICVQNNIVIIDEAHNLLEALAQMHNADLSYSQLYHALHQLKCYKNKYNTRFFCSKFAVNKSGDICSQQIVADVGKSSVAVPLNFKEPRCASVYTGPKAQMSIFEEAPSTSGLQGPSTSNIRETEWIEKEEVHFLTPSKHEPEVLNSPNTTSMDSDWEEQIMPLPNKEKKTLKRKLRMDDVEDTPRKKN</sequence>
<dbReference type="PANTHER" id="PTHR11472:SF41">
    <property type="entry name" value="ATP-DEPENDENT DNA HELICASE DDX11-RELATED"/>
    <property type="match status" value="1"/>
</dbReference>
<dbReference type="Pfam" id="PF06733">
    <property type="entry name" value="DEAD_2"/>
    <property type="match status" value="1"/>
</dbReference>
<evidence type="ECO:0000313" key="6">
    <source>
        <dbReference type="EMBL" id="KAJ8927462.1"/>
    </source>
</evidence>
<dbReference type="InterPro" id="IPR010614">
    <property type="entry name" value="RAD3-like_helicase_DEAD"/>
</dbReference>
<dbReference type="Proteomes" id="UP001162156">
    <property type="component" value="Unassembled WGS sequence"/>
</dbReference>
<proteinExistence type="predicted"/>
<dbReference type="Gene3D" id="3.40.50.300">
    <property type="entry name" value="P-loop containing nucleotide triphosphate hydrolases"/>
    <property type="match status" value="1"/>
</dbReference>
<dbReference type="InterPro" id="IPR006554">
    <property type="entry name" value="Helicase-like_DEXD_c2"/>
</dbReference>
<evidence type="ECO:0000256" key="3">
    <source>
        <dbReference type="ARBA" id="ARBA00022840"/>
    </source>
</evidence>
<reference evidence="6" key="1">
    <citation type="journal article" date="2023" name="Insect Mol. Biol.">
        <title>Genome sequencing provides insights into the evolution of gene families encoding plant cell wall-degrading enzymes in longhorned beetles.</title>
        <authorList>
            <person name="Shin N.R."/>
            <person name="Okamura Y."/>
            <person name="Kirsch R."/>
            <person name="Pauchet Y."/>
        </authorList>
    </citation>
    <scope>NUCLEOTIDE SEQUENCE</scope>
    <source>
        <strain evidence="6">RBIC_L_NR</strain>
    </source>
</reference>
<dbReference type="PROSITE" id="PS51193">
    <property type="entry name" value="HELICASE_ATP_BIND_2"/>
    <property type="match status" value="1"/>
</dbReference>
<feature type="region of interest" description="Disordered" evidence="4">
    <location>
        <begin position="462"/>
        <end position="514"/>
    </location>
</feature>
<keyword evidence="3" id="KW-0067">ATP-binding</keyword>
<dbReference type="GO" id="GO:0005524">
    <property type="term" value="F:ATP binding"/>
    <property type="evidence" value="ECO:0007669"/>
    <property type="project" value="UniProtKB-KW"/>
</dbReference>
<keyword evidence="7" id="KW-1185">Reference proteome</keyword>
<dbReference type="GO" id="GO:0003678">
    <property type="term" value="F:DNA helicase activity"/>
    <property type="evidence" value="ECO:0007669"/>
    <property type="project" value="InterPro"/>
</dbReference>
<dbReference type="EMBL" id="JANEYF010005652">
    <property type="protein sequence ID" value="KAJ8927462.1"/>
    <property type="molecule type" value="Genomic_DNA"/>
</dbReference>
<protein>
    <recommendedName>
        <fullName evidence="5">Helicase ATP-binding domain-containing protein</fullName>
    </recommendedName>
</protein>
<dbReference type="SMART" id="SM00488">
    <property type="entry name" value="DEXDc2"/>
    <property type="match status" value="1"/>
</dbReference>
<dbReference type="GO" id="GO:0003677">
    <property type="term" value="F:DNA binding"/>
    <property type="evidence" value="ECO:0007669"/>
    <property type="project" value="InterPro"/>
</dbReference>
<evidence type="ECO:0000256" key="4">
    <source>
        <dbReference type="SAM" id="MobiDB-lite"/>
    </source>
</evidence>
<dbReference type="GO" id="GO:0034085">
    <property type="term" value="P:establishment of sister chromatid cohesion"/>
    <property type="evidence" value="ECO:0007669"/>
    <property type="project" value="TreeGrafter"/>
</dbReference>
<dbReference type="AlphaFoldDB" id="A0AAV8WMU8"/>
<evidence type="ECO:0000256" key="2">
    <source>
        <dbReference type="ARBA" id="ARBA00022801"/>
    </source>
</evidence>
<dbReference type="PANTHER" id="PTHR11472">
    <property type="entry name" value="DNA REPAIR DEAD HELICASE RAD3/XP-D SUBFAMILY MEMBER"/>
    <property type="match status" value="1"/>
</dbReference>
<dbReference type="InterPro" id="IPR045028">
    <property type="entry name" value="DinG/Rad3-like"/>
</dbReference>
<keyword evidence="2" id="KW-0378">Hydrolase</keyword>
<dbReference type="GO" id="GO:0016818">
    <property type="term" value="F:hydrolase activity, acting on acid anhydrides, in phosphorus-containing anhydrides"/>
    <property type="evidence" value="ECO:0007669"/>
    <property type="project" value="InterPro"/>
</dbReference>
<feature type="compositionally biased region" description="Basic and acidic residues" evidence="4">
    <location>
        <begin position="502"/>
        <end position="514"/>
    </location>
</feature>
<evidence type="ECO:0000313" key="7">
    <source>
        <dbReference type="Proteomes" id="UP001162156"/>
    </source>
</evidence>
<comment type="caution">
    <text evidence="6">The sequence shown here is derived from an EMBL/GenBank/DDBJ whole genome shotgun (WGS) entry which is preliminary data.</text>
</comment>
<name>A0AAV8WMU8_9CUCU</name>